<dbReference type="GO" id="GO:0051018">
    <property type="term" value="F:protein kinase A binding"/>
    <property type="evidence" value="ECO:0007669"/>
    <property type="project" value="TreeGrafter"/>
</dbReference>
<dbReference type="Gene3D" id="3.30.2280.10">
    <property type="entry name" value="Hypothetical protein (hspc210)"/>
    <property type="match status" value="1"/>
</dbReference>
<comment type="caution">
    <text evidence="4">The sequence shown here is derived from an EMBL/GenBank/DDBJ whole genome shotgun (WGS) entry which is preliminary data.</text>
</comment>
<evidence type="ECO:0000313" key="5">
    <source>
        <dbReference type="Proteomes" id="UP000253551"/>
    </source>
</evidence>
<dbReference type="GO" id="GO:0005737">
    <property type="term" value="C:cytoplasm"/>
    <property type="evidence" value="ECO:0007669"/>
    <property type="project" value="TreeGrafter"/>
</dbReference>
<comment type="similarity">
    <text evidence="1">Belongs to the GSKIP family.</text>
</comment>
<dbReference type="InterPro" id="IPR023231">
    <property type="entry name" value="GSKIP_dom_sf"/>
</dbReference>
<dbReference type="EMBL" id="PJQM01000650">
    <property type="protein sequence ID" value="RCI04547.1"/>
    <property type="molecule type" value="Genomic_DNA"/>
</dbReference>
<accession>A0A367KQX6</accession>
<reference evidence="4 5" key="1">
    <citation type="journal article" date="2018" name="G3 (Bethesda)">
        <title>Phylogenetic and Phylogenomic Definition of Rhizopus Species.</title>
        <authorList>
            <person name="Gryganskyi A.P."/>
            <person name="Golan J."/>
            <person name="Dolatabadi S."/>
            <person name="Mondo S."/>
            <person name="Robb S."/>
            <person name="Idnurm A."/>
            <person name="Muszewska A."/>
            <person name="Steczkiewicz K."/>
            <person name="Masonjones S."/>
            <person name="Liao H.L."/>
            <person name="Gajdeczka M.T."/>
            <person name="Anike F."/>
            <person name="Vuek A."/>
            <person name="Anishchenko I.M."/>
            <person name="Voigt K."/>
            <person name="de Hoog G.S."/>
            <person name="Smith M.E."/>
            <person name="Heitman J."/>
            <person name="Vilgalys R."/>
            <person name="Stajich J.E."/>
        </authorList>
    </citation>
    <scope>NUCLEOTIDE SEQUENCE [LARGE SCALE GENOMIC DNA]</scope>
    <source>
        <strain evidence="4 5">LSU 92-RS-03</strain>
    </source>
</reference>
<evidence type="ECO:0000259" key="3">
    <source>
        <dbReference type="Pfam" id="PF05303"/>
    </source>
</evidence>
<dbReference type="OrthoDB" id="5804279at2759"/>
<keyword evidence="5" id="KW-1185">Reference proteome</keyword>
<dbReference type="PANTHER" id="PTHR12490:SF4">
    <property type="entry name" value="GSK3B-INTERACTING PROTEIN"/>
    <property type="match status" value="1"/>
</dbReference>
<organism evidence="4 5">
    <name type="scientific">Rhizopus stolonifer</name>
    <name type="common">Rhizopus nigricans</name>
    <dbReference type="NCBI Taxonomy" id="4846"/>
    <lineage>
        <taxon>Eukaryota</taxon>
        <taxon>Fungi</taxon>
        <taxon>Fungi incertae sedis</taxon>
        <taxon>Mucoromycota</taxon>
        <taxon>Mucoromycotina</taxon>
        <taxon>Mucoromycetes</taxon>
        <taxon>Mucorales</taxon>
        <taxon>Mucorineae</taxon>
        <taxon>Rhizopodaceae</taxon>
        <taxon>Rhizopus</taxon>
    </lineage>
</organism>
<dbReference type="AlphaFoldDB" id="A0A367KQX6"/>
<sequence>MRFGSLSAELDTITKEFDYGIVPGSATVFVRDEVNGIGRLDLTLLEGVMIIIEVTDQGYKVTSCSPLCNVDPALSTAHKVQSHLEQPFESMENLLMTVSPMFRDRFQQALFDKLQSVQQSEQQKSLQPQQQDTTSHSFDDWIN</sequence>
<dbReference type="PANTHER" id="PTHR12490">
    <property type="entry name" value="GSK3B-INTERACTING PROTEIN"/>
    <property type="match status" value="1"/>
</dbReference>
<dbReference type="SUPFAM" id="SSF103107">
    <property type="entry name" value="Hypothetical protein c14orf129, hspc210"/>
    <property type="match status" value="1"/>
</dbReference>
<name>A0A367KQX6_RHIST</name>
<feature type="region of interest" description="Disordered" evidence="2">
    <location>
        <begin position="121"/>
        <end position="143"/>
    </location>
</feature>
<gene>
    <name evidence="4" type="ORF">CU098_012837</name>
</gene>
<dbReference type="Proteomes" id="UP000253551">
    <property type="component" value="Unassembled WGS sequence"/>
</dbReference>
<dbReference type="GO" id="GO:0019207">
    <property type="term" value="F:kinase regulator activity"/>
    <property type="evidence" value="ECO:0007669"/>
    <property type="project" value="TreeGrafter"/>
</dbReference>
<feature type="domain" description="GSKIP" evidence="3">
    <location>
        <begin position="37"/>
        <end position="116"/>
    </location>
</feature>
<proteinExistence type="inferred from homology"/>
<feature type="compositionally biased region" description="Low complexity" evidence="2">
    <location>
        <begin position="121"/>
        <end position="131"/>
    </location>
</feature>
<protein>
    <recommendedName>
        <fullName evidence="3">GSKIP domain-containing protein</fullName>
    </recommendedName>
</protein>
<evidence type="ECO:0000256" key="2">
    <source>
        <dbReference type="SAM" id="MobiDB-lite"/>
    </source>
</evidence>
<evidence type="ECO:0000256" key="1">
    <source>
        <dbReference type="ARBA" id="ARBA00009571"/>
    </source>
</evidence>
<dbReference type="InterPro" id="IPR007967">
    <property type="entry name" value="GSKIP_dom"/>
</dbReference>
<evidence type="ECO:0000313" key="4">
    <source>
        <dbReference type="EMBL" id="RCI04547.1"/>
    </source>
</evidence>
<dbReference type="InterPro" id="IPR037395">
    <property type="entry name" value="GSKIP"/>
</dbReference>
<dbReference type="Pfam" id="PF05303">
    <property type="entry name" value="GSKIP_dom"/>
    <property type="match status" value="1"/>
</dbReference>